<organism evidence="2 3">
    <name type="scientific">Zooshikella ganghwensis</name>
    <dbReference type="NCBI Taxonomy" id="202772"/>
    <lineage>
        <taxon>Bacteria</taxon>
        <taxon>Pseudomonadati</taxon>
        <taxon>Pseudomonadota</taxon>
        <taxon>Gammaproteobacteria</taxon>
        <taxon>Oceanospirillales</taxon>
        <taxon>Zooshikellaceae</taxon>
        <taxon>Zooshikella</taxon>
    </lineage>
</organism>
<dbReference type="RefSeq" id="WP_094788878.1">
    <property type="nucleotide sequence ID" value="NZ_NDXW01000001.1"/>
</dbReference>
<dbReference type="Pfam" id="PF13489">
    <property type="entry name" value="Methyltransf_23"/>
    <property type="match status" value="1"/>
</dbReference>
<dbReference type="SMART" id="SM00418">
    <property type="entry name" value="HTH_ARSR"/>
    <property type="match status" value="1"/>
</dbReference>
<proteinExistence type="predicted"/>
<evidence type="ECO:0000259" key="1">
    <source>
        <dbReference type="PROSITE" id="PS50987"/>
    </source>
</evidence>
<dbReference type="CDD" id="cd00090">
    <property type="entry name" value="HTH_ARSR"/>
    <property type="match status" value="1"/>
</dbReference>
<protein>
    <submittedName>
        <fullName evidence="2">Methyltransferase domain-containing protein</fullName>
    </submittedName>
</protein>
<dbReference type="Pfam" id="PF12840">
    <property type="entry name" value="HTH_20"/>
    <property type="match status" value="1"/>
</dbReference>
<feature type="domain" description="HTH arsR-type" evidence="1">
    <location>
        <begin position="11"/>
        <end position="109"/>
    </location>
</feature>
<dbReference type="GO" id="GO:0008168">
    <property type="term" value="F:methyltransferase activity"/>
    <property type="evidence" value="ECO:0007669"/>
    <property type="project" value="UniProtKB-KW"/>
</dbReference>
<keyword evidence="2" id="KW-0489">Methyltransferase</keyword>
<evidence type="ECO:0000313" key="2">
    <source>
        <dbReference type="EMBL" id="RDH46056.1"/>
    </source>
</evidence>
<evidence type="ECO:0000313" key="3">
    <source>
        <dbReference type="Proteomes" id="UP000257039"/>
    </source>
</evidence>
<keyword evidence="2" id="KW-0808">Transferase</keyword>
<dbReference type="NCBIfam" id="NF033788">
    <property type="entry name" value="HTH_metalloreg"/>
    <property type="match status" value="1"/>
</dbReference>
<comment type="caution">
    <text evidence="2">The sequence shown here is derived from an EMBL/GenBank/DDBJ whole genome shotgun (WGS) entry which is preliminary data.</text>
</comment>
<keyword evidence="3" id="KW-1185">Reference proteome</keyword>
<dbReference type="Gene3D" id="1.10.10.10">
    <property type="entry name" value="Winged helix-like DNA-binding domain superfamily/Winged helix DNA-binding domain"/>
    <property type="match status" value="1"/>
</dbReference>
<dbReference type="InterPro" id="IPR011991">
    <property type="entry name" value="ArsR-like_HTH"/>
</dbReference>
<dbReference type="PANTHER" id="PTHR43861">
    <property type="entry name" value="TRANS-ACONITATE 2-METHYLTRANSFERASE-RELATED"/>
    <property type="match status" value="1"/>
</dbReference>
<dbReference type="PROSITE" id="PS50987">
    <property type="entry name" value="HTH_ARSR_2"/>
    <property type="match status" value="1"/>
</dbReference>
<name>A0A4P9VSE8_9GAMM</name>
<dbReference type="InterPro" id="IPR036390">
    <property type="entry name" value="WH_DNA-bd_sf"/>
</dbReference>
<accession>A0A4P9VSE8</accession>
<dbReference type="InterPro" id="IPR029063">
    <property type="entry name" value="SAM-dependent_MTases_sf"/>
</dbReference>
<dbReference type="CDD" id="cd02440">
    <property type="entry name" value="AdoMet_MTases"/>
    <property type="match status" value="1"/>
</dbReference>
<dbReference type="Proteomes" id="UP000257039">
    <property type="component" value="Unassembled WGS sequence"/>
</dbReference>
<dbReference type="InterPro" id="IPR036388">
    <property type="entry name" value="WH-like_DNA-bd_sf"/>
</dbReference>
<sequence length="338" mass="38179">MKSQDLLPNDTYHLSIERLVRLCKACADPQRMAILRVLKNNSFGVLELSTILDCRQSGVSHHLKVLVQAELITHHREGNSIFYRRAVIPQSHPLRAVIQGLFNNLDQLPLEEKYQQGVDMIRAQRAESSQAFFARHADRFNEQQVLIAEYGQYARVAADAVHGLHFESKNTAIEIGPGEGVFLAELAPQFSKIFAVDNSQQMLDRAQAFAQVNQLNNIEFIHGEAQQALERGVQADCVVMNMVLHHVPSPAELFITIGKLLKPEGHLVVCDLCRHDQSWVRDNCGDLWLGFASEDFSEWAHNAQLETGESLYLGLRNGFQIQVRCFRKQSKPNESSIT</sequence>
<reference evidence="2 3" key="1">
    <citation type="submission" date="2017-04" db="EMBL/GenBank/DDBJ databases">
        <title>Draft genome sequence of Zooshikella ganghwensis VG4 isolated from Red Sea sediments.</title>
        <authorList>
            <person name="Rehman Z."/>
            <person name="Alam I."/>
            <person name="Kamau A."/>
            <person name="Bajic V."/>
            <person name="Leiknes T."/>
        </authorList>
    </citation>
    <scope>NUCLEOTIDE SEQUENCE [LARGE SCALE GENOMIC DNA]</scope>
    <source>
        <strain evidence="2 3">VG4</strain>
    </source>
</reference>
<dbReference type="GO" id="GO:0032259">
    <property type="term" value="P:methylation"/>
    <property type="evidence" value="ECO:0007669"/>
    <property type="project" value="UniProtKB-KW"/>
</dbReference>
<dbReference type="SUPFAM" id="SSF53335">
    <property type="entry name" value="S-adenosyl-L-methionine-dependent methyltransferases"/>
    <property type="match status" value="1"/>
</dbReference>
<dbReference type="AlphaFoldDB" id="A0A4P9VSE8"/>
<dbReference type="GO" id="GO:0003700">
    <property type="term" value="F:DNA-binding transcription factor activity"/>
    <property type="evidence" value="ECO:0007669"/>
    <property type="project" value="InterPro"/>
</dbReference>
<dbReference type="PRINTS" id="PR00778">
    <property type="entry name" value="HTHARSR"/>
</dbReference>
<dbReference type="EMBL" id="NDXW01000001">
    <property type="protein sequence ID" value="RDH46056.1"/>
    <property type="molecule type" value="Genomic_DNA"/>
</dbReference>
<dbReference type="Gene3D" id="3.40.50.150">
    <property type="entry name" value="Vaccinia Virus protein VP39"/>
    <property type="match status" value="1"/>
</dbReference>
<gene>
    <name evidence="2" type="ORF">B9G39_22820</name>
</gene>
<dbReference type="InterPro" id="IPR001845">
    <property type="entry name" value="HTH_ArsR_DNA-bd_dom"/>
</dbReference>
<dbReference type="SUPFAM" id="SSF46785">
    <property type="entry name" value="Winged helix' DNA-binding domain"/>
    <property type="match status" value="1"/>
</dbReference>